<dbReference type="Proteomes" id="UP000007305">
    <property type="component" value="Chromosome 1"/>
</dbReference>
<dbReference type="InterPro" id="IPR013785">
    <property type="entry name" value="Aldolase_TIM"/>
</dbReference>
<evidence type="ECO:0000313" key="3">
    <source>
        <dbReference type="Proteomes" id="UP000007305"/>
    </source>
</evidence>
<dbReference type="EnsemblPlants" id="Zm00001eb051650_T001">
    <property type="protein sequence ID" value="Zm00001eb051650_P001"/>
    <property type="gene ID" value="Zm00001eb051650"/>
</dbReference>
<feature type="region of interest" description="Disordered" evidence="1">
    <location>
        <begin position="1"/>
        <end position="22"/>
    </location>
</feature>
<accession>A0A804M1A2</accession>
<feature type="compositionally biased region" description="Pro residues" evidence="1">
    <location>
        <begin position="12"/>
        <end position="22"/>
    </location>
</feature>
<evidence type="ECO:0000313" key="2">
    <source>
        <dbReference type="EnsemblPlants" id="Zm00001eb051650_P001"/>
    </source>
</evidence>
<dbReference type="PANTHER" id="PTHR32332">
    <property type="entry name" value="2-NITROPROPANE DIOXYGENASE"/>
    <property type="match status" value="1"/>
</dbReference>
<organism evidence="2 3">
    <name type="scientific">Zea mays</name>
    <name type="common">Maize</name>
    <dbReference type="NCBI Taxonomy" id="4577"/>
    <lineage>
        <taxon>Eukaryota</taxon>
        <taxon>Viridiplantae</taxon>
        <taxon>Streptophyta</taxon>
        <taxon>Embryophyta</taxon>
        <taxon>Tracheophyta</taxon>
        <taxon>Spermatophyta</taxon>
        <taxon>Magnoliopsida</taxon>
        <taxon>Liliopsida</taxon>
        <taxon>Poales</taxon>
        <taxon>Poaceae</taxon>
        <taxon>PACMAD clade</taxon>
        <taxon>Panicoideae</taxon>
        <taxon>Andropogonodae</taxon>
        <taxon>Andropogoneae</taxon>
        <taxon>Tripsacinae</taxon>
        <taxon>Zea</taxon>
    </lineage>
</organism>
<reference evidence="2" key="3">
    <citation type="submission" date="2021-05" db="UniProtKB">
        <authorList>
            <consortium name="EnsemblPlants"/>
        </authorList>
    </citation>
    <scope>IDENTIFICATION</scope>
    <source>
        <strain evidence="2">cv. B73</strain>
    </source>
</reference>
<dbReference type="AlphaFoldDB" id="A0A804M1A2"/>
<dbReference type="Gramene" id="Zm00001eb051650_T001">
    <property type="protein sequence ID" value="Zm00001eb051650_P001"/>
    <property type="gene ID" value="Zm00001eb051650"/>
</dbReference>
<name>A0A804M1A2_MAIZE</name>
<dbReference type="PANTHER" id="PTHR32332:SF20">
    <property type="entry name" value="2-NITROPROPANE DIOXYGENASE-LIKE PROTEIN"/>
    <property type="match status" value="1"/>
</dbReference>
<evidence type="ECO:0008006" key="4">
    <source>
        <dbReference type="Google" id="ProtNLM"/>
    </source>
</evidence>
<dbReference type="Gene3D" id="3.20.20.70">
    <property type="entry name" value="Aldolase class I"/>
    <property type="match status" value="1"/>
</dbReference>
<reference evidence="2" key="2">
    <citation type="submission" date="2019-07" db="EMBL/GenBank/DDBJ databases">
        <authorList>
            <person name="Seetharam A."/>
            <person name="Woodhouse M."/>
            <person name="Cannon E."/>
        </authorList>
    </citation>
    <scope>NUCLEOTIDE SEQUENCE [LARGE SCALE GENOMIC DNA]</scope>
    <source>
        <strain evidence="2">cv. B73</strain>
    </source>
</reference>
<evidence type="ECO:0000256" key="1">
    <source>
        <dbReference type="SAM" id="MobiDB-lite"/>
    </source>
</evidence>
<dbReference type="SUPFAM" id="SSF51412">
    <property type="entry name" value="Inosine monophosphate dehydrogenase (IMPDH)"/>
    <property type="match status" value="1"/>
</dbReference>
<sequence>MPPPSLHVHLPCDPPRSPPPQPTLRAINACAPFLRDSGRLAHPRKVRGPRPLFLYPHHPQSQPPSLLNQARRYVDQPDGEGSGRWQTRCGLQRRRGGAPSLLCGRALTPRDGRGYVATLALGAQGVCLGTRFVATEESFAYPIYKQKLIEMNQETEEDQPFIGHSIVHVVVRILDMGTSWLARTAMTCYALSPMAKVISYILTFASISQVIMDAAPSIMEKCDQAS</sequence>
<protein>
    <recommendedName>
        <fullName evidence="4">Nitronate monooxygenase domain-containing protein</fullName>
    </recommendedName>
</protein>
<proteinExistence type="predicted"/>
<dbReference type="Pfam" id="PF03060">
    <property type="entry name" value="NMO"/>
    <property type="match status" value="1"/>
</dbReference>
<keyword evidence="3" id="KW-1185">Reference proteome</keyword>
<reference evidence="3" key="1">
    <citation type="submission" date="2015-12" db="EMBL/GenBank/DDBJ databases">
        <title>Update maize B73 reference genome by single molecule sequencing technologies.</title>
        <authorList>
            <consortium name="Maize Genome Sequencing Project"/>
            <person name="Ware D."/>
        </authorList>
    </citation>
    <scope>NUCLEOTIDE SEQUENCE [LARGE SCALE GENOMIC DNA]</scope>
    <source>
        <strain evidence="3">cv. B73</strain>
    </source>
</reference>
<dbReference type="InParanoid" id="A0A804M1A2"/>